<organism evidence="8 9">
    <name type="scientific">Thermopolyspora flexuosa</name>
    <dbReference type="NCBI Taxonomy" id="103836"/>
    <lineage>
        <taxon>Bacteria</taxon>
        <taxon>Bacillati</taxon>
        <taxon>Actinomycetota</taxon>
        <taxon>Actinomycetes</taxon>
        <taxon>Streptosporangiales</taxon>
        <taxon>Streptosporangiaceae</taxon>
        <taxon>Thermopolyspora</taxon>
    </lineage>
</organism>
<dbReference type="SUPFAM" id="SSF56112">
    <property type="entry name" value="Protein kinase-like (PK-like)"/>
    <property type="match status" value="1"/>
</dbReference>
<dbReference type="PANTHER" id="PTHR43289:SF34">
    <property type="entry name" value="SERINE_THREONINE-PROTEIN KINASE YBDM-RELATED"/>
    <property type="match status" value="1"/>
</dbReference>
<feature type="region of interest" description="Disordered" evidence="5">
    <location>
        <begin position="422"/>
        <end position="456"/>
    </location>
</feature>
<evidence type="ECO:0000256" key="5">
    <source>
        <dbReference type="SAM" id="MobiDB-lite"/>
    </source>
</evidence>
<dbReference type="Gene3D" id="1.10.510.10">
    <property type="entry name" value="Transferase(Phosphotransferase) domain 1"/>
    <property type="match status" value="1"/>
</dbReference>
<dbReference type="Proteomes" id="UP000319213">
    <property type="component" value="Unassembled WGS sequence"/>
</dbReference>
<dbReference type="PROSITE" id="PS50011">
    <property type="entry name" value="PROTEIN_KINASE_DOM"/>
    <property type="match status" value="1"/>
</dbReference>
<dbReference type="AlphaFoldDB" id="A0A543ITA8"/>
<proteinExistence type="predicted"/>
<evidence type="ECO:0000313" key="9">
    <source>
        <dbReference type="Proteomes" id="UP000319213"/>
    </source>
</evidence>
<keyword evidence="3 8" id="KW-0418">Kinase</keyword>
<dbReference type="OrthoDB" id="9762169at2"/>
<dbReference type="InterPro" id="IPR000719">
    <property type="entry name" value="Prot_kinase_dom"/>
</dbReference>
<evidence type="ECO:0000256" key="1">
    <source>
        <dbReference type="ARBA" id="ARBA00022679"/>
    </source>
</evidence>
<dbReference type="Gene3D" id="3.30.200.20">
    <property type="entry name" value="Phosphorylase Kinase, domain 1"/>
    <property type="match status" value="1"/>
</dbReference>
<evidence type="ECO:0000256" key="6">
    <source>
        <dbReference type="SAM" id="Phobius"/>
    </source>
</evidence>
<keyword evidence="6" id="KW-1133">Transmembrane helix</keyword>
<dbReference type="InterPro" id="IPR008271">
    <property type="entry name" value="Ser/Thr_kinase_AS"/>
</dbReference>
<dbReference type="RefSeq" id="WP_142258073.1">
    <property type="nucleotide sequence ID" value="NZ_BMPV01000004.1"/>
</dbReference>
<feature type="domain" description="Protein kinase" evidence="7">
    <location>
        <begin position="8"/>
        <end position="262"/>
    </location>
</feature>
<reference evidence="8 9" key="1">
    <citation type="submission" date="2019-06" db="EMBL/GenBank/DDBJ databases">
        <title>Sequencing the genomes of 1000 actinobacteria strains.</title>
        <authorList>
            <person name="Klenk H.-P."/>
        </authorList>
    </citation>
    <scope>NUCLEOTIDE SEQUENCE [LARGE SCALE GENOMIC DNA]</scope>
    <source>
        <strain evidence="8 9">DSM 43186</strain>
    </source>
</reference>
<keyword evidence="6" id="KW-0472">Membrane</keyword>
<gene>
    <name evidence="8" type="ORF">FHX40_0464</name>
</gene>
<keyword evidence="4" id="KW-0067">ATP-binding</keyword>
<evidence type="ECO:0000259" key="7">
    <source>
        <dbReference type="PROSITE" id="PS50011"/>
    </source>
</evidence>
<dbReference type="PANTHER" id="PTHR43289">
    <property type="entry name" value="MITOGEN-ACTIVATED PROTEIN KINASE KINASE KINASE 20-RELATED"/>
    <property type="match status" value="1"/>
</dbReference>
<dbReference type="InterPro" id="IPR011009">
    <property type="entry name" value="Kinase-like_dom_sf"/>
</dbReference>
<dbReference type="PROSITE" id="PS00108">
    <property type="entry name" value="PROTEIN_KINASE_ST"/>
    <property type="match status" value="1"/>
</dbReference>
<keyword evidence="8" id="KW-0723">Serine/threonine-protein kinase</keyword>
<dbReference type="GO" id="GO:0004674">
    <property type="term" value="F:protein serine/threonine kinase activity"/>
    <property type="evidence" value="ECO:0007669"/>
    <property type="project" value="UniProtKB-KW"/>
</dbReference>
<evidence type="ECO:0000256" key="3">
    <source>
        <dbReference type="ARBA" id="ARBA00022777"/>
    </source>
</evidence>
<comment type="caution">
    <text evidence="8">The sequence shown here is derived from an EMBL/GenBank/DDBJ whole genome shotgun (WGS) entry which is preliminary data.</text>
</comment>
<dbReference type="Pfam" id="PF00069">
    <property type="entry name" value="Pkinase"/>
    <property type="match status" value="1"/>
</dbReference>
<dbReference type="CDD" id="cd14014">
    <property type="entry name" value="STKc_PknB_like"/>
    <property type="match status" value="1"/>
</dbReference>
<feature type="compositionally biased region" description="Low complexity" evidence="5">
    <location>
        <begin position="436"/>
        <end position="456"/>
    </location>
</feature>
<keyword evidence="2" id="KW-0547">Nucleotide-binding</keyword>
<evidence type="ECO:0000256" key="4">
    <source>
        <dbReference type="ARBA" id="ARBA00022840"/>
    </source>
</evidence>
<dbReference type="GO" id="GO:0005524">
    <property type="term" value="F:ATP binding"/>
    <property type="evidence" value="ECO:0007669"/>
    <property type="project" value="UniProtKB-KW"/>
</dbReference>
<keyword evidence="1" id="KW-0808">Transferase</keyword>
<evidence type="ECO:0000313" key="8">
    <source>
        <dbReference type="EMBL" id="TQM73810.1"/>
    </source>
</evidence>
<evidence type="ECO:0000256" key="2">
    <source>
        <dbReference type="ARBA" id="ARBA00022741"/>
    </source>
</evidence>
<keyword evidence="6" id="KW-0812">Transmembrane</keyword>
<sequence>MPEQIGEFRVVRQLGAGGQGAVYLAESPTYGRVAIKVLHPSAVADPDARRRFLREAQVAASVAPFCTARVIGTGMLGDQPYIVSEYVPGPSLLTMVREDGPRTGGGLQRLAISTLTALASIHRAGIVHRDVKPANVILGPEGPVLIDFGIARALDAMTTSTQVTGTPAFMSPELLAGEPVTPASDIFSWGVTMVFAATGRLPFNGDTIPSILNAILNKDPDLAGVPEPLRSLVATCLAKHPGDRPTAEDLLRRLTTAQGPWPDHRVPPAPAVGPAMTRSLRDQETRPSRRPLVLAGTVATGVALVAGAILLPFLLPDGTGADGRAGNGPQVAASAGPRPALDLNAYPKRDTIETFDDPSRGGYETIRPRNPQIASFEAPPTPGFGGGRIIADGQGFYGWFALSGTPSSGSTVTIITLGPFANTGRPRTACSPAGSRTRPTTSVPGTTTPARRSAST</sequence>
<dbReference type="EMBL" id="VFPQ01000001">
    <property type="protein sequence ID" value="TQM73810.1"/>
    <property type="molecule type" value="Genomic_DNA"/>
</dbReference>
<name>A0A543ITA8_9ACTN</name>
<accession>A0A543ITA8</accession>
<protein>
    <submittedName>
        <fullName evidence="8">Serine/threonine protein kinase</fullName>
    </submittedName>
</protein>
<dbReference type="SMART" id="SM00220">
    <property type="entry name" value="S_TKc"/>
    <property type="match status" value="1"/>
</dbReference>
<keyword evidence="9" id="KW-1185">Reference proteome</keyword>
<feature type="transmembrane region" description="Helical" evidence="6">
    <location>
        <begin position="292"/>
        <end position="315"/>
    </location>
</feature>